<protein>
    <submittedName>
        <fullName evidence="1">Uncharacterized protein</fullName>
    </submittedName>
</protein>
<dbReference type="Proteomes" id="UP001366085">
    <property type="component" value="Unassembled WGS sequence"/>
</dbReference>
<name>A0ABU8LIE9_9MICO</name>
<comment type="caution">
    <text evidence="1">The sequence shown here is derived from an EMBL/GenBank/DDBJ whole genome shotgun (WGS) entry which is preliminary data.</text>
</comment>
<dbReference type="EMBL" id="JBBDGN010000003">
    <property type="protein sequence ID" value="MEJ1090998.1"/>
    <property type="molecule type" value="Genomic_DNA"/>
</dbReference>
<accession>A0ABU8LIE9</accession>
<evidence type="ECO:0000313" key="2">
    <source>
        <dbReference type="Proteomes" id="UP001366085"/>
    </source>
</evidence>
<gene>
    <name evidence="1" type="ORF">WDU93_04765</name>
</gene>
<sequence length="111" mass="12584">MSPASPARRQIRVFPEYGRAWPLWEDSTPTWDVGYATTPEMYGLSAALTRDLAAWNELWNTHFDPVLGWTDAHSRRQWAADGDAVVARLRTEVHAFADVVYEPWPVSGLTP</sequence>
<reference evidence="1 2" key="1">
    <citation type="submission" date="2024-02" db="EMBL/GenBank/DDBJ databases">
        <authorList>
            <person name="Saticioglu I.B."/>
        </authorList>
    </citation>
    <scope>NUCLEOTIDE SEQUENCE [LARGE SCALE GENOMIC DNA]</scope>
    <source>
        <strain evidence="1 2">Mu-43</strain>
    </source>
</reference>
<proteinExistence type="predicted"/>
<keyword evidence="2" id="KW-1185">Reference proteome</keyword>
<dbReference type="RefSeq" id="WP_337318110.1">
    <property type="nucleotide sequence ID" value="NZ_JBBDGN010000003.1"/>
</dbReference>
<organism evidence="1 2">
    <name type="scientific">Microbacterium istanbulense</name>
    <dbReference type="NCBI Taxonomy" id="3122049"/>
    <lineage>
        <taxon>Bacteria</taxon>
        <taxon>Bacillati</taxon>
        <taxon>Actinomycetota</taxon>
        <taxon>Actinomycetes</taxon>
        <taxon>Micrococcales</taxon>
        <taxon>Microbacteriaceae</taxon>
        <taxon>Microbacterium</taxon>
    </lineage>
</organism>
<evidence type="ECO:0000313" key="1">
    <source>
        <dbReference type="EMBL" id="MEJ1090998.1"/>
    </source>
</evidence>